<organism evidence="1">
    <name type="scientific">Myoviridae sp. ctLnO19</name>
    <dbReference type="NCBI Taxonomy" id="2825085"/>
    <lineage>
        <taxon>Viruses</taxon>
        <taxon>Duplodnaviria</taxon>
        <taxon>Heunggongvirae</taxon>
        <taxon>Uroviricota</taxon>
        <taxon>Caudoviricetes</taxon>
    </lineage>
</organism>
<sequence length="42" mass="5076">MFWSNGENRDSSRLHQNAFIERLRGKDRQTLMKGFHRAIKRS</sequence>
<accession>A0A8S5P0D6</accession>
<evidence type="ECO:0000313" key="1">
    <source>
        <dbReference type="EMBL" id="DAE00426.1"/>
    </source>
</evidence>
<reference evidence="1" key="1">
    <citation type="journal article" date="2021" name="Proc. Natl. Acad. Sci. U.S.A.">
        <title>A Catalog of Tens of Thousands of Viruses from Human Metagenomes Reveals Hidden Associations with Chronic Diseases.</title>
        <authorList>
            <person name="Tisza M.J."/>
            <person name="Buck C.B."/>
        </authorList>
    </citation>
    <scope>NUCLEOTIDE SEQUENCE</scope>
    <source>
        <strain evidence="1">CtLnO19</strain>
    </source>
</reference>
<protein>
    <recommendedName>
        <fullName evidence="2">Transposase</fullName>
    </recommendedName>
</protein>
<name>A0A8S5P0D6_9CAUD</name>
<proteinExistence type="predicted"/>
<dbReference type="EMBL" id="BK015301">
    <property type="protein sequence ID" value="DAE00426.1"/>
    <property type="molecule type" value="Genomic_DNA"/>
</dbReference>
<evidence type="ECO:0008006" key="2">
    <source>
        <dbReference type="Google" id="ProtNLM"/>
    </source>
</evidence>